<sequence>MKRMFDLSVSLVLLVGLSPIFIIIALLVKLKLGSPILFRQLRPGLGGKPFYLYKLRTMTNEKDHKGQLLPDYERLTHFGQFLRKYSLDEYPQLINVIKGDISLVGPRPLLMEYLPLYTKEQSIRHDVRPGITGWAQVNGRNAISWEEKFELDVWYVNNRSFFLDTKILFLTVFKVATSEGINQPGKATMECFKGSSSTVRGGHG</sequence>
<name>A0AA95SBN4_9BACI</name>
<keyword evidence="3" id="KW-0808">Transferase</keyword>
<dbReference type="KEGG" id="nnv:QNH39_21660"/>
<dbReference type="EMBL" id="CP126114">
    <property type="protein sequence ID" value="WHY85198.1"/>
    <property type="molecule type" value="Genomic_DNA"/>
</dbReference>
<dbReference type="EC" id="2.7.8.-" evidence="3"/>
<gene>
    <name evidence="3" type="ORF">QNH39_21660</name>
</gene>
<evidence type="ECO:0000313" key="3">
    <source>
        <dbReference type="EMBL" id="WHY85198.1"/>
    </source>
</evidence>
<organism evidence="3 4">
    <name type="scientific">Neobacillus novalis</name>
    <dbReference type="NCBI Taxonomy" id="220687"/>
    <lineage>
        <taxon>Bacteria</taxon>
        <taxon>Bacillati</taxon>
        <taxon>Bacillota</taxon>
        <taxon>Bacilli</taxon>
        <taxon>Bacillales</taxon>
        <taxon>Bacillaceae</taxon>
        <taxon>Neobacillus</taxon>
    </lineage>
</organism>
<dbReference type="Proteomes" id="UP001178288">
    <property type="component" value="Chromosome"/>
</dbReference>
<dbReference type="GO" id="GO:0016780">
    <property type="term" value="F:phosphotransferase activity, for other substituted phosphate groups"/>
    <property type="evidence" value="ECO:0007669"/>
    <property type="project" value="TreeGrafter"/>
</dbReference>
<evidence type="ECO:0000256" key="1">
    <source>
        <dbReference type="ARBA" id="ARBA00006464"/>
    </source>
</evidence>
<dbReference type="PANTHER" id="PTHR30576:SF8">
    <property type="entry name" value="UNDECAPRENYL-PHOSPHATE GALACTOSE PHOSPHOTRANSFERASE"/>
    <property type="match status" value="1"/>
</dbReference>
<dbReference type="InterPro" id="IPR003362">
    <property type="entry name" value="Bact_transf"/>
</dbReference>
<dbReference type="AlphaFoldDB" id="A0AA95SBN4"/>
<comment type="similarity">
    <text evidence="1">Belongs to the bacterial sugar transferase family.</text>
</comment>
<dbReference type="RefSeq" id="WP_066091311.1">
    <property type="nucleotide sequence ID" value="NZ_CP126114.1"/>
</dbReference>
<keyword evidence="4" id="KW-1185">Reference proteome</keyword>
<evidence type="ECO:0000259" key="2">
    <source>
        <dbReference type="Pfam" id="PF02397"/>
    </source>
</evidence>
<protein>
    <submittedName>
        <fullName evidence="3">Sugar transferase</fullName>
        <ecNumber evidence="3">2.7.8.-</ecNumber>
    </submittedName>
</protein>
<dbReference type="PANTHER" id="PTHR30576">
    <property type="entry name" value="COLANIC BIOSYNTHESIS UDP-GLUCOSE LIPID CARRIER TRANSFERASE"/>
    <property type="match status" value="1"/>
</dbReference>
<reference evidence="3" key="1">
    <citation type="submission" date="2023-05" db="EMBL/GenBank/DDBJ databases">
        <title>Comparative genomics of Bacillaceae isolates and their secondary metabolite potential.</title>
        <authorList>
            <person name="Song L."/>
            <person name="Nielsen L.J."/>
            <person name="Mohite O."/>
            <person name="Xu X."/>
            <person name="Weber T."/>
            <person name="Kovacs A.T."/>
        </authorList>
    </citation>
    <scope>NUCLEOTIDE SEQUENCE</scope>
    <source>
        <strain evidence="3">XLM17</strain>
    </source>
</reference>
<dbReference type="Pfam" id="PF02397">
    <property type="entry name" value="Bac_transf"/>
    <property type="match status" value="1"/>
</dbReference>
<proteinExistence type="inferred from homology"/>
<feature type="domain" description="Bacterial sugar transferase" evidence="2">
    <location>
        <begin position="2"/>
        <end position="176"/>
    </location>
</feature>
<evidence type="ECO:0000313" key="4">
    <source>
        <dbReference type="Proteomes" id="UP001178288"/>
    </source>
</evidence>
<accession>A0AA95SBN4</accession>